<name>A0A6A6U564_9PEZI</name>
<comment type="subcellular location">
    <subcellularLocation>
        <location evidence="1">Membrane</location>
        <topology evidence="1">Multi-pass membrane protein</topology>
    </subcellularLocation>
</comment>
<keyword evidence="2 6" id="KW-0812">Transmembrane</keyword>
<dbReference type="InterPro" id="IPR011701">
    <property type="entry name" value="MFS"/>
</dbReference>
<evidence type="ECO:0000256" key="1">
    <source>
        <dbReference type="ARBA" id="ARBA00004141"/>
    </source>
</evidence>
<feature type="transmembrane region" description="Helical" evidence="6">
    <location>
        <begin position="526"/>
        <end position="543"/>
    </location>
</feature>
<feature type="region of interest" description="Disordered" evidence="5">
    <location>
        <begin position="1"/>
        <end position="37"/>
    </location>
</feature>
<feature type="transmembrane region" description="Helical" evidence="6">
    <location>
        <begin position="391"/>
        <end position="410"/>
    </location>
</feature>
<evidence type="ECO:0000256" key="4">
    <source>
        <dbReference type="ARBA" id="ARBA00023136"/>
    </source>
</evidence>
<reference evidence="8" key="1">
    <citation type="journal article" date="2020" name="Stud. Mycol.">
        <title>101 Dothideomycetes genomes: a test case for predicting lifestyles and emergence of pathogens.</title>
        <authorList>
            <person name="Haridas S."/>
            <person name="Albert R."/>
            <person name="Binder M."/>
            <person name="Bloem J."/>
            <person name="Labutti K."/>
            <person name="Salamov A."/>
            <person name="Andreopoulos B."/>
            <person name="Baker S."/>
            <person name="Barry K."/>
            <person name="Bills G."/>
            <person name="Bluhm B."/>
            <person name="Cannon C."/>
            <person name="Castanera R."/>
            <person name="Culley D."/>
            <person name="Daum C."/>
            <person name="Ezra D."/>
            <person name="Gonzalez J."/>
            <person name="Henrissat B."/>
            <person name="Kuo A."/>
            <person name="Liang C."/>
            <person name="Lipzen A."/>
            <person name="Lutzoni F."/>
            <person name="Magnuson J."/>
            <person name="Mondo S."/>
            <person name="Nolan M."/>
            <person name="Ohm R."/>
            <person name="Pangilinan J."/>
            <person name="Park H.-J."/>
            <person name="Ramirez L."/>
            <person name="Alfaro M."/>
            <person name="Sun H."/>
            <person name="Tritt A."/>
            <person name="Yoshinaga Y."/>
            <person name="Zwiers L.-H."/>
            <person name="Turgeon B."/>
            <person name="Goodwin S."/>
            <person name="Spatafora J."/>
            <person name="Crous P."/>
            <person name="Grigoriev I."/>
        </authorList>
    </citation>
    <scope>NUCLEOTIDE SEQUENCE</scope>
    <source>
        <strain evidence="8">CBS 115976</strain>
    </source>
</reference>
<proteinExistence type="predicted"/>
<evidence type="ECO:0000313" key="8">
    <source>
        <dbReference type="EMBL" id="KAF2667282.1"/>
    </source>
</evidence>
<feature type="transmembrane region" description="Helical" evidence="6">
    <location>
        <begin position="172"/>
        <end position="191"/>
    </location>
</feature>
<dbReference type="OrthoDB" id="440553at2759"/>
<evidence type="ECO:0000256" key="6">
    <source>
        <dbReference type="SAM" id="Phobius"/>
    </source>
</evidence>
<feature type="transmembrane region" description="Helical" evidence="6">
    <location>
        <begin position="85"/>
        <end position="104"/>
    </location>
</feature>
<evidence type="ECO:0000256" key="5">
    <source>
        <dbReference type="SAM" id="MobiDB-lite"/>
    </source>
</evidence>
<dbReference type="InterPro" id="IPR020846">
    <property type="entry name" value="MFS_dom"/>
</dbReference>
<dbReference type="Proteomes" id="UP000799302">
    <property type="component" value="Unassembled WGS sequence"/>
</dbReference>
<feature type="transmembrane region" description="Helical" evidence="6">
    <location>
        <begin position="203"/>
        <end position="223"/>
    </location>
</feature>
<dbReference type="Gene3D" id="1.20.1720.10">
    <property type="entry name" value="Multidrug resistance protein D"/>
    <property type="match status" value="1"/>
</dbReference>
<keyword evidence="4 6" id="KW-0472">Membrane</keyword>
<feature type="compositionally biased region" description="Basic and acidic residues" evidence="5">
    <location>
        <begin position="581"/>
        <end position="592"/>
    </location>
</feature>
<sequence length="592" mass="62743">MTEEGAKSMSTKSDRGQISDHHEQEGELQNGQPQPETRSLTLHGKQFAAAMLVLMFGFVLSVIEGSITATALITIGNHFHDPIKATWVVLSYLLSYMGFSLIFARLSDGIGRRNTLIASWLLFGGFSTGSGLARTLNELIGLRVLQGIGASGLYTMTFVIGNQITPVKSYGLFGASVGLSFSIGSILGPILGGAITQTSTWRWCYLFNGPCAILGVIGCILCIPSSKTTKRTGFSSTAALKKVDYFGGLLLLTASTLVVFALQQAGSSAFAWSSGVIIASFTISGVCWIGFGIWISAFEYLPNLRGRIRPIVPVRVVLSRPTGPAILLILISGFPMYICIINLPQRFQVVYGESSIESGVHLLPFLCIMALGSGLGGAVSSKKNLTSHTAILSSCLILLGCGLMSTISAGHSIDHAIYGYEAIIGLGCGLMFSSVTMMVNLATTVQDNAASQGMVTQARALGGTIGLAVATIVFDKQLAGTLGSSLTPSALHALQQSLSTVTNLPPEQQADVITVYAQSFNKQMRIATYISAFGVLAALGTFQRNPVSITEARHRETQEDSGHESHTNASFDSQVEGDAGIGRHRETAYKSP</sequence>
<organism evidence="8 9">
    <name type="scientific">Microthyrium microscopicum</name>
    <dbReference type="NCBI Taxonomy" id="703497"/>
    <lineage>
        <taxon>Eukaryota</taxon>
        <taxon>Fungi</taxon>
        <taxon>Dikarya</taxon>
        <taxon>Ascomycota</taxon>
        <taxon>Pezizomycotina</taxon>
        <taxon>Dothideomycetes</taxon>
        <taxon>Dothideomycetes incertae sedis</taxon>
        <taxon>Microthyriales</taxon>
        <taxon>Microthyriaceae</taxon>
        <taxon>Microthyrium</taxon>
    </lineage>
</organism>
<dbReference type="InterPro" id="IPR036259">
    <property type="entry name" value="MFS_trans_sf"/>
</dbReference>
<feature type="transmembrane region" description="Helical" evidence="6">
    <location>
        <begin position="363"/>
        <end position="379"/>
    </location>
</feature>
<evidence type="ECO:0000259" key="7">
    <source>
        <dbReference type="PROSITE" id="PS50850"/>
    </source>
</evidence>
<feature type="transmembrane region" description="Helical" evidence="6">
    <location>
        <begin position="47"/>
        <end position="73"/>
    </location>
</feature>
<feature type="transmembrane region" description="Helical" evidence="6">
    <location>
        <begin position="269"/>
        <end position="301"/>
    </location>
</feature>
<evidence type="ECO:0000256" key="2">
    <source>
        <dbReference type="ARBA" id="ARBA00022692"/>
    </source>
</evidence>
<feature type="transmembrane region" description="Helical" evidence="6">
    <location>
        <begin position="116"/>
        <end position="133"/>
    </location>
</feature>
<protein>
    <submittedName>
        <fullName evidence="8">MFS general substrate transporter</fullName>
    </submittedName>
</protein>
<feature type="region of interest" description="Disordered" evidence="5">
    <location>
        <begin position="553"/>
        <end position="592"/>
    </location>
</feature>
<feature type="compositionally biased region" description="Polar residues" evidence="5">
    <location>
        <begin position="27"/>
        <end position="37"/>
    </location>
</feature>
<dbReference type="EMBL" id="MU004237">
    <property type="protein sequence ID" value="KAF2667282.1"/>
    <property type="molecule type" value="Genomic_DNA"/>
</dbReference>
<evidence type="ECO:0000313" key="9">
    <source>
        <dbReference type="Proteomes" id="UP000799302"/>
    </source>
</evidence>
<dbReference type="PANTHER" id="PTHR23501">
    <property type="entry name" value="MAJOR FACILITATOR SUPERFAMILY"/>
    <property type="match status" value="1"/>
</dbReference>
<dbReference type="Pfam" id="PF07690">
    <property type="entry name" value="MFS_1"/>
    <property type="match status" value="1"/>
</dbReference>
<feature type="transmembrane region" description="Helical" evidence="6">
    <location>
        <begin position="243"/>
        <end position="263"/>
    </location>
</feature>
<feature type="transmembrane region" description="Helical" evidence="6">
    <location>
        <begin position="139"/>
        <end position="160"/>
    </location>
</feature>
<feature type="compositionally biased region" description="Basic and acidic residues" evidence="5">
    <location>
        <begin position="553"/>
        <end position="566"/>
    </location>
</feature>
<feature type="transmembrane region" description="Helical" evidence="6">
    <location>
        <begin position="322"/>
        <end position="343"/>
    </location>
</feature>
<dbReference type="PROSITE" id="PS50850">
    <property type="entry name" value="MFS"/>
    <property type="match status" value="1"/>
</dbReference>
<dbReference type="SUPFAM" id="SSF103473">
    <property type="entry name" value="MFS general substrate transporter"/>
    <property type="match status" value="1"/>
</dbReference>
<accession>A0A6A6U564</accession>
<keyword evidence="3 6" id="KW-1133">Transmembrane helix</keyword>
<feature type="transmembrane region" description="Helical" evidence="6">
    <location>
        <begin position="422"/>
        <end position="442"/>
    </location>
</feature>
<dbReference type="PANTHER" id="PTHR23501:SF43">
    <property type="entry name" value="MULTIDRUG TRANSPORTER, PUTATIVE (AFU_ORTHOLOGUE AFUA_6G03040)-RELATED"/>
    <property type="match status" value="1"/>
</dbReference>
<dbReference type="AlphaFoldDB" id="A0A6A6U564"/>
<dbReference type="GO" id="GO:0005886">
    <property type="term" value="C:plasma membrane"/>
    <property type="evidence" value="ECO:0007669"/>
    <property type="project" value="TreeGrafter"/>
</dbReference>
<feature type="domain" description="Major facilitator superfamily (MFS) profile" evidence="7">
    <location>
        <begin position="50"/>
        <end position="508"/>
    </location>
</feature>
<keyword evidence="9" id="KW-1185">Reference proteome</keyword>
<evidence type="ECO:0000256" key="3">
    <source>
        <dbReference type="ARBA" id="ARBA00022989"/>
    </source>
</evidence>
<dbReference type="Gene3D" id="1.20.1250.20">
    <property type="entry name" value="MFS general substrate transporter like domains"/>
    <property type="match status" value="1"/>
</dbReference>
<feature type="compositionally biased region" description="Basic and acidic residues" evidence="5">
    <location>
        <begin position="1"/>
        <end position="25"/>
    </location>
</feature>
<dbReference type="GO" id="GO:0022857">
    <property type="term" value="F:transmembrane transporter activity"/>
    <property type="evidence" value="ECO:0007669"/>
    <property type="project" value="InterPro"/>
</dbReference>
<gene>
    <name evidence="8" type="ORF">BT63DRAFT_426179</name>
</gene>